<feature type="compositionally biased region" description="Polar residues" evidence="1">
    <location>
        <begin position="55"/>
        <end position="65"/>
    </location>
</feature>
<reference evidence="2" key="1">
    <citation type="journal article" date="2021" name="Nat. Commun.">
        <title>Genetic determinants of endophytism in the Arabidopsis root mycobiome.</title>
        <authorList>
            <person name="Mesny F."/>
            <person name="Miyauchi S."/>
            <person name="Thiergart T."/>
            <person name="Pickel B."/>
            <person name="Atanasova L."/>
            <person name="Karlsson M."/>
            <person name="Huettel B."/>
            <person name="Barry K.W."/>
            <person name="Haridas S."/>
            <person name="Chen C."/>
            <person name="Bauer D."/>
            <person name="Andreopoulos W."/>
            <person name="Pangilinan J."/>
            <person name="LaButti K."/>
            <person name="Riley R."/>
            <person name="Lipzen A."/>
            <person name="Clum A."/>
            <person name="Drula E."/>
            <person name="Henrissat B."/>
            <person name="Kohler A."/>
            <person name="Grigoriev I.V."/>
            <person name="Martin F.M."/>
            <person name="Hacquard S."/>
        </authorList>
    </citation>
    <scope>NUCLEOTIDE SEQUENCE</scope>
    <source>
        <strain evidence="2">MPI-SDFR-AT-0120</strain>
    </source>
</reference>
<evidence type="ECO:0000256" key="1">
    <source>
        <dbReference type="SAM" id="MobiDB-lite"/>
    </source>
</evidence>
<feature type="region of interest" description="Disordered" evidence="1">
    <location>
        <begin position="21"/>
        <end position="100"/>
    </location>
</feature>
<feature type="region of interest" description="Disordered" evidence="1">
    <location>
        <begin position="148"/>
        <end position="168"/>
    </location>
</feature>
<sequence length="168" mass="17885">MNRLSTTTLPRTPRVLSTLIIPHLRQSSGSPTAGGTPLDHFTKTGEKEQDPAKVNTRSYEYSQSGGDDMVAGQSSASYDHASNDPAISKTTAGKGNAVNPLEFSPASPDLSKTMRDTVCSDSPFCVYVCNVVLMRVGCFARSGARSKSTYWTGNKSESKDGGEDQVGL</sequence>
<proteinExistence type="predicted"/>
<gene>
    <name evidence="2" type="ORF">FB567DRAFT_260539</name>
</gene>
<feature type="compositionally biased region" description="Basic and acidic residues" evidence="1">
    <location>
        <begin position="40"/>
        <end position="51"/>
    </location>
</feature>
<keyword evidence="3" id="KW-1185">Reference proteome</keyword>
<protein>
    <submittedName>
        <fullName evidence="2">Uncharacterized protein</fullName>
    </submittedName>
</protein>
<comment type="caution">
    <text evidence="2">The sequence shown here is derived from an EMBL/GenBank/DDBJ whole genome shotgun (WGS) entry which is preliminary data.</text>
</comment>
<name>A0A8K0QSP9_9PLEO</name>
<evidence type="ECO:0000313" key="3">
    <source>
        <dbReference type="Proteomes" id="UP000813461"/>
    </source>
</evidence>
<dbReference type="OrthoDB" id="4220319at2759"/>
<evidence type="ECO:0000313" key="2">
    <source>
        <dbReference type="EMBL" id="KAH7066535.1"/>
    </source>
</evidence>
<organism evidence="2 3">
    <name type="scientific">Paraphoma chrysanthemicola</name>
    <dbReference type="NCBI Taxonomy" id="798071"/>
    <lineage>
        <taxon>Eukaryota</taxon>
        <taxon>Fungi</taxon>
        <taxon>Dikarya</taxon>
        <taxon>Ascomycota</taxon>
        <taxon>Pezizomycotina</taxon>
        <taxon>Dothideomycetes</taxon>
        <taxon>Pleosporomycetidae</taxon>
        <taxon>Pleosporales</taxon>
        <taxon>Pleosporineae</taxon>
        <taxon>Phaeosphaeriaceae</taxon>
        <taxon>Paraphoma</taxon>
    </lineage>
</organism>
<dbReference type="Proteomes" id="UP000813461">
    <property type="component" value="Unassembled WGS sequence"/>
</dbReference>
<dbReference type="AlphaFoldDB" id="A0A8K0QSP9"/>
<accession>A0A8K0QSP9</accession>
<dbReference type="EMBL" id="JAGMVJ010000038">
    <property type="protein sequence ID" value="KAH7066535.1"/>
    <property type="molecule type" value="Genomic_DNA"/>
</dbReference>